<feature type="region of interest" description="Disordered" evidence="8">
    <location>
        <begin position="99"/>
        <end position="131"/>
    </location>
</feature>
<dbReference type="AlphaFoldDB" id="A0AA40DX87"/>
<dbReference type="GO" id="GO:0005634">
    <property type="term" value="C:nucleus"/>
    <property type="evidence" value="ECO:0007669"/>
    <property type="project" value="UniProtKB-SubCell"/>
</dbReference>
<dbReference type="GO" id="GO:0003677">
    <property type="term" value="F:DNA binding"/>
    <property type="evidence" value="ECO:0007669"/>
    <property type="project" value="UniProtKB-KW"/>
</dbReference>
<comment type="subcellular location">
    <subcellularLocation>
        <location evidence="1">Nucleus</location>
    </subcellularLocation>
</comment>
<dbReference type="Pfam" id="PF00172">
    <property type="entry name" value="Zn_clus"/>
    <property type="match status" value="1"/>
</dbReference>
<dbReference type="SMART" id="SM00066">
    <property type="entry name" value="GAL4"/>
    <property type="match status" value="1"/>
</dbReference>
<evidence type="ECO:0000256" key="3">
    <source>
        <dbReference type="ARBA" id="ARBA00022833"/>
    </source>
</evidence>
<dbReference type="PANTHER" id="PTHR46910">
    <property type="entry name" value="TRANSCRIPTION FACTOR PDR1"/>
    <property type="match status" value="1"/>
</dbReference>
<evidence type="ECO:0000256" key="1">
    <source>
        <dbReference type="ARBA" id="ARBA00004123"/>
    </source>
</evidence>
<feature type="region of interest" description="Disordered" evidence="8">
    <location>
        <begin position="667"/>
        <end position="703"/>
    </location>
</feature>
<feature type="region of interest" description="Disordered" evidence="8">
    <location>
        <begin position="737"/>
        <end position="761"/>
    </location>
</feature>
<dbReference type="EMBL" id="JAUKUA010000003">
    <property type="protein sequence ID" value="KAK0719734.1"/>
    <property type="molecule type" value="Genomic_DNA"/>
</dbReference>
<keyword evidence="4" id="KW-0805">Transcription regulation</keyword>
<dbReference type="SUPFAM" id="SSF57701">
    <property type="entry name" value="Zn2/Cys6 DNA-binding domain"/>
    <property type="match status" value="1"/>
</dbReference>
<dbReference type="GO" id="GO:0006351">
    <property type="term" value="P:DNA-templated transcription"/>
    <property type="evidence" value="ECO:0007669"/>
    <property type="project" value="InterPro"/>
</dbReference>
<evidence type="ECO:0000256" key="5">
    <source>
        <dbReference type="ARBA" id="ARBA00023125"/>
    </source>
</evidence>
<name>A0AA40DX87_9PEZI</name>
<dbReference type="Proteomes" id="UP001172102">
    <property type="component" value="Unassembled WGS sequence"/>
</dbReference>
<evidence type="ECO:0000259" key="9">
    <source>
        <dbReference type="PROSITE" id="PS50048"/>
    </source>
</evidence>
<dbReference type="CDD" id="cd12148">
    <property type="entry name" value="fungal_TF_MHR"/>
    <property type="match status" value="1"/>
</dbReference>
<keyword evidence="2" id="KW-0479">Metal-binding</keyword>
<feature type="compositionally biased region" description="Polar residues" evidence="8">
    <location>
        <begin position="624"/>
        <end position="635"/>
    </location>
</feature>
<organism evidence="10 11">
    <name type="scientific">Lasiosphaeris hirsuta</name>
    <dbReference type="NCBI Taxonomy" id="260670"/>
    <lineage>
        <taxon>Eukaryota</taxon>
        <taxon>Fungi</taxon>
        <taxon>Dikarya</taxon>
        <taxon>Ascomycota</taxon>
        <taxon>Pezizomycotina</taxon>
        <taxon>Sordariomycetes</taxon>
        <taxon>Sordariomycetidae</taxon>
        <taxon>Sordariales</taxon>
        <taxon>Lasiosphaeriaceae</taxon>
        <taxon>Lasiosphaeris</taxon>
    </lineage>
</organism>
<reference evidence="10" key="1">
    <citation type="submission" date="2023-06" db="EMBL/GenBank/DDBJ databases">
        <title>Genome-scale phylogeny and comparative genomics of the fungal order Sordariales.</title>
        <authorList>
            <consortium name="Lawrence Berkeley National Laboratory"/>
            <person name="Hensen N."/>
            <person name="Bonometti L."/>
            <person name="Westerberg I."/>
            <person name="Brannstrom I.O."/>
            <person name="Guillou S."/>
            <person name="Cros-Aarteil S."/>
            <person name="Calhoun S."/>
            <person name="Haridas S."/>
            <person name="Kuo A."/>
            <person name="Mondo S."/>
            <person name="Pangilinan J."/>
            <person name="Riley R."/>
            <person name="Labutti K."/>
            <person name="Andreopoulos B."/>
            <person name="Lipzen A."/>
            <person name="Chen C."/>
            <person name="Yanf M."/>
            <person name="Daum C."/>
            <person name="Ng V."/>
            <person name="Clum A."/>
            <person name="Steindorff A."/>
            <person name="Ohm R."/>
            <person name="Martin F."/>
            <person name="Silar P."/>
            <person name="Natvig D."/>
            <person name="Lalanne C."/>
            <person name="Gautier V."/>
            <person name="Ament-Velasquez S.L."/>
            <person name="Kruys A."/>
            <person name="Hutchinson M.I."/>
            <person name="Powell A.J."/>
            <person name="Barry K."/>
            <person name="Miller A.N."/>
            <person name="Grigoriev I.V."/>
            <person name="Debuchy R."/>
            <person name="Gladieux P."/>
            <person name="Thoren M.H."/>
            <person name="Johannesson H."/>
        </authorList>
    </citation>
    <scope>NUCLEOTIDE SEQUENCE</scope>
    <source>
        <strain evidence="10">SMH4607-1</strain>
    </source>
</reference>
<feature type="compositionally biased region" description="Polar residues" evidence="8">
    <location>
        <begin position="737"/>
        <end position="746"/>
    </location>
</feature>
<dbReference type="PANTHER" id="PTHR46910:SF12">
    <property type="entry name" value="REGULATORY PROTEIN CAT8"/>
    <property type="match status" value="1"/>
</dbReference>
<dbReference type="CDD" id="cd00067">
    <property type="entry name" value="GAL4"/>
    <property type="match status" value="1"/>
</dbReference>
<feature type="region of interest" description="Disordered" evidence="8">
    <location>
        <begin position="602"/>
        <end position="635"/>
    </location>
</feature>
<keyword evidence="6" id="KW-0804">Transcription</keyword>
<dbReference type="GO" id="GO:0008270">
    <property type="term" value="F:zinc ion binding"/>
    <property type="evidence" value="ECO:0007669"/>
    <property type="project" value="InterPro"/>
</dbReference>
<keyword evidence="7" id="KW-0539">Nucleus</keyword>
<keyword evidence="11" id="KW-1185">Reference proteome</keyword>
<dbReference type="InterPro" id="IPR007219">
    <property type="entry name" value="XnlR_reg_dom"/>
</dbReference>
<dbReference type="InterPro" id="IPR050987">
    <property type="entry name" value="AtrR-like"/>
</dbReference>
<accession>A0AA40DX87</accession>
<evidence type="ECO:0000313" key="11">
    <source>
        <dbReference type="Proteomes" id="UP001172102"/>
    </source>
</evidence>
<dbReference type="FunFam" id="4.10.240.10:FF:000007">
    <property type="entry name" value="C6 transcription factor FacB"/>
    <property type="match status" value="1"/>
</dbReference>
<dbReference type="Pfam" id="PF04082">
    <property type="entry name" value="Fungal_trans"/>
    <property type="match status" value="1"/>
</dbReference>
<gene>
    <name evidence="10" type="ORF">B0H67DRAFT_483233</name>
</gene>
<dbReference type="SMART" id="SM00906">
    <property type="entry name" value="Fungal_trans"/>
    <property type="match status" value="1"/>
</dbReference>
<dbReference type="InterPro" id="IPR036864">
    <property type="entry name" value="Zn2-C6_fun-type_DNA-bd_sf"/>
</dbReference>
<sequence>MPGILPMKVIKVGTSSQSRIAQACDRCRSKKIRCDGIRPCCSQCANVGFECRTSDKLSRRAFPRGYTESLEERVRVLEGEVRELKDLLDEKDEKIDMLSKMHGNRRPSPEVIAQTSPAADSRKEGSPPREDTFRVQASPLLLGVENSDSYFMGASSGRSFIESFKRKIQENGKSCSEFNPEAFLHIQGCYPLTPKSPSQNTRIPPRLFSDRCVNVYFQEWAPLFPVLHKPTFLRVYEEFVADPEKIKNNHKLAQLYLVFGIAALSSEQPDLQQIAACEVQWQRCLESILMDNTMITLQCLLLALIYCTVRADYKRLQHYKGIAVGLSHRLGLHQSQKRFSFGVLTIETRKKVFWTLYMLDCFSAAMLGLPKLLKEEDVHAEFPSDTDDEYITEKGFQPCLPGEHTRLSSALALFRGSRILGKVLEKIYPSATSHELSLQQMSALGNELDEWHDKLPQHLKLTFKQDKPSTDITGSRSPLLALAYYYIRILIFRPAVSSSLGQKAAPALISICESSKSIIQIVQLLEERSMCFSFCLNKSDTLILCGMSLLYQTLGLKHDSKVLRENERLTNVVIKIVDKAKAPGSYDFKRVAGLLVTIDEPLPQSLPTPPRQSPDTCMAAPPTHRTSPPAQPTGNRMHNPLGIHVGASASETDLLLQQEKLRRMTMPQLSQQHGSEQYRARSRQSFDSLPRQDASVGRRDHRLSLSRVQAAQAAMIARVSPTPGANAKQNLDYLSLSSTPQSQPASPIQARGQQHATQAQQGQLYAQHQKGSNASTAEWDALLGSIESGQLNVYDAIYGGAGMSLAETTPMSAATATSWSPDSWDLSGFNLGDFGPGSATAQSVLSLSEDSLSSGDDLAPSEMSGVRGLSLDLDFGRAGGMMGHGHHGPGDGGFVLEGLDNFGL</sequence>
<keyword evidence="5" id="KW-0238">DNA-binding</keyword>
<dbReference type="PROSITE" id="PS00463">
    <property type="entry name" value="ZN2_CY6_FUNGAL_1"/>
    <property type="match status" value="1"/>
</dbReference>
<protein>
    <submittedName>
        <fullName evidence="10">Fungal-specific transcription factor domain-containing protein</fullName>
    </submittedName>
</protein>
<dbReference type="Gene3D" id="4.10.240.10">
    <property type="entry name" value="Zn(2)-C6 fungal-type DNA-binding domain"/>
    <property type="match status" value="1"/>
</dbReference>
<evidence type="ECO:0000313" key="10">
    <source>
        <dbReference type="EMBL" id="KAK0719734.1"/>
    </source>
</evidence>
<comment type="caution">
    <text evidence="10">The sequence shown here is derived from an EMBL/GenBank/DDBJ whole genome shotgun (WGS) entry which is preliminary data.</text>
</comment>
<dbReference type="GO" id="GO:0000981">
    <property type="term" value="F:DNA-binding transcription factor activity, RNA polymerase II-specific"/>
    <property type="evidence" value="ECO:0007669"/>
    <property type="project" value="InterPro"/>
</dbReference>
<evidence type="ECO:0000256" key="6">
    <source>
        <dbReference type="ARBA" id="ARBA00023163"/>
    </source>
</evidence>
<feature type="compositionally biased region" description="Low complexity" evidence="8">
    <location>
        <begin position="749"/>
        <end position="761"/>
    </location>
</feature>
<evidence type="ECO:0000256" key="7">
    <source>
        <dbReference type="ARBA" id="ARBA00023242"/>
    </source>
</evidence>
<keyword evidence="3" id="KW-0862">Zinc</keyword>
<evidence type="ECO:0000256" key="4">
    <source>
        <dbReference type="ARBA" id="ARBA00023015"/>
    </source>
</evidence>
<feature type="compositionally biased region" description="Basic and acidic residues" evidence="8">
    <location>
        <begin position="120"/>
        <end position="131"/>
    </location>
</feature>
<evidence type="ECO:0000256" key="2">
    <source>
        <dbReference type="ARBA" id="ARBA00022723"/>
    </source>
</evidence>
<evidence type="ECO:0000256" key="8">
    <source>
        <dbReference type="SAM" id="MobiDB-lite"/>
    </source>
</evidence>
<dbReference type="CDD" id="cd15485">
    <property type="entry name" value="ZIP_Cat8"/>
    <property type="match status" value="1"/>
</dbReference>
<dbReference type="PROSITE" id="PS50048">
    <property type="entry name" value="ZN2_CY6_FUNGAL_2"/>
    <property type="match status" value="1"/>
</dbReference>
<proteinExistence type="predicted"/>
<dbReference type="InterPro" id="IPR001138">
    <property type="entry name" value="Zn2Cys6_DnaBD"/>
</dbReference>
<feature type="domain" description="Zn(2)-C6 fungal-type" evidence="9">
    <location>
        <begin position="23"/>
        <end position="53"/>
    </location>
</feature>